<dbReference type="Proteomes" id="UP000007383">
    <property type="component" value="Chromosome"/>
</dbReference>
<feature type="binding site" evidence="2">
    <location>
        <position position="28"/>
    </location>
    <ligand>
        <name>substrate</name>
    </ligand>
</feature>
<protein>
    <recommendedName>
        <fullName evidence="2">Isoprenyl transferase</fullName>
        <ecNumber evidence="2">2.5.1.-</ecNumber>
    </recommendedName>
</protein>
<dbReference type="CDD" id="cd00475">
    <property type="entry name" value="Cis_IPPS"/>
    <property type="match status" value="1"/>
</dbReference>
<comment type="subunit">
    <text evidence="2">Homodimer.</text>
</comment>
<dbReference type="InterPro" id="IPR018520">
    <property type="entry name" value="UPP_synth-like_CS"/>
</dbReference>
<dbReference type="PANTHER" id="PTHR10291:SF0">
    <property type="entry name" value="DEHYDRODOLICHYL DIPHOSPHATE SYNTHASE 2"/>
    <property type="match status" value="1"/>
</dbReference>
<feature type="active site" evidence="2">
    <location>
        <position position="15"/>
    </location>
</feature>
<organism evidence="3 4">
    <name type="scientific">Spirochaeta africana (strain ATCC 700263 / DSM 8902 / Z-7692)</name>
    <dbReference type="NCBI Taxonomy" id="889378"/>
    <lineage>
        <taxon>Bacteria</taxon>
        <taxon>Pseudomonadati</taxon>
        <taxon>Spirochaetota</taxon>
        <taxon>Spirochaetia</taxon>
        <taxon>Spirochaetales</taxon>
        <taxon>Spirochaetaceae</taxon>
        <taxon>Spirochaeta</taxon>
    </lineage>
</organism>
<dbReference type="InterPro" id="IPR001441">
    <property type="entry name" value="UPP_synth-like"/>
</dbReference>
<dbReference type="InterPro" id="IPR036424">
    <property type="entry name" value="UPP_synth-like_sf"/>
</dbReference>
<dbReference type="KEGG" id="sfc:Spiaf_1989"/>
<dbReference type="RefSeq" id="WP_014456022.1">
    <property type="nucleotide sequence ID" value="NC_017098.1"/>
</dbReference>
<dbReference type="AlphaFoldDB" id="H9UKJ6"/>
<keyword evidence="2" id="KW-0460">Magnesium</keyword>
<accession>H9UKJ6</accession>
<evidence type="ECO:0000256" key="2">
    <source>
        <dbReference type="HAMAP-Rule" id="MF_01139"/>
    </source>
</evidence>
<dbReference type="FunFam" id="3.40.1180.10:FF:000001">
    <property type="entry name" value="(2E,6E)-farnesyl-diphosphate-specific ditrans,polycis-undecaprenyl-diphosphate synthase"/>
    <property type="match status" value="1"/>
</dbReference>
<feature type="binding site" evidence="2">
    <location>
        <position position="202"/>
    </location>
    <ligand>
        <name>Mg(2+)</name>
        <dbReference type="ChEBI" id="CHEBI:18420"/>
    </ligand>
</feature>
<feature type="binding site" evidence="2">
    <location>
        <position position="15"/>
    </location>
    <ligand>
        <name>Mg(2+)</name>
        <dbReference type="ChEBI" id="CHEBI:18420"/>
    </ligand>
</feature>
<dbReference type="EMBL" id="CP003282">
    <property type="protein sequence ID" value="AFG38039.1"/>
    <property type="molecule type" value="Genomic_DNA"/>
</dbReference>
<gene>
    <name evidence="3" type="ordered locus">Spiaf_1989</name>
</gene>
<dbReference type="SUPFAM" id="SSF64005">
    <property type="entry name" value="Undecaprenyl diphosphate synthase"/>
    <property type="match status" value="1"/>
</dbReference>
<comment type="cofactor">
    <cofactor evidence="2">
        <name>Mg(2+)</name>
        <dbReference type="ChEBI" id="CHEBI:18420"/>
    </cofactor>
    <text evidence="2">Binds 2 magnesium ions per subunit.</text>
</comment>
<dbReference type="NCBIfam" id="TIGR00055">
    <property type="entry name" value="uppS"/>
    <property type="match status" value="1"/>
</dbReference>
<proteinExistence type="inferred from homology"/>
<dbReference type="EC" id="2.5.1.-" evidence="2"/>
<feature type="binding site" evidence="2">
    <location>
        <position position="64"/>
    </location>
    <ligand>
        <name>substrate</name>
    </ligand>
</feature>
<feature type="binding site" evidence="2">
    <location>
        <begin position="189"/>
        <end position="191"/>
    </location>
    <ligand>
        <name>substrate</name>
    </ligand>
</feature>
<keyword evidence="1 2" id="KW-0808">Transferase</keyword>
<dbReference type="HOGENOM" id="CLU_038505_1_1_12"/>
<dbReference type="NCBIfam" id="NF011405">
    <property type="entry name" value="PRK14830.1"/>
    <property type="match status" value="1"/>
</dbReference>
<dbReference type="PANTHER" id="PTHR10291">
    <property type="entry name" value="DEHYDRODOLICHYL DIPHOSPHATE SYNTHASE FAMILY MEMBER"/>
    <property type="match status" value="1"/>
</dbReference>
<keyword evidence="4" id="KW-1185">Reference proteome</keyword>
<feature type="active site" description="Proton acceptor" evidence="2">
    <location>
        <position position="63"/>
    </location>
</feature>
<dbReference type="GO" id="GO:0045547">
    <property type="term" value="F:ditrans,polycis-polyprenyl diphosphate synthase [(2E,6E)-farnesyl diphosphate specific] activity"/>
    <property type="evidence" value="ECO:0007669"/>
    <property type="project" value="TreeGrafter"/>
</dbReference>
<dbReference type="HAMAP" id="MF_01139">
    <property type="entry name" value="ISPT"/>
    <property type="match status" value="1"/>
</dbReference>
<dbReference type="eggNOG" id="COG0020">
    <property type="taxonomic scope" value="Bacteria"/>
</dbReference>
<name>H9UKJ6_SPIAZ</name>
<feature type="binding site" evidence="2">
    <location>
        <begin position="60"/>
        <end position="62"/>
    </location>
    <ligand>
        <name>substrate</name>
    </ligand>
</feature>
<feature type="binding site" evidence="2">
    <location>
        <position position="183"/>
    </location>
    <ligand>
        <name>substrate</name>
    </ligand>
</feature>
<comment type="similarity">
    <text evidence="2">Belongs to the UPP synthase family.</text>
</comment>
<evidence type="ECO:0000313" key="3">
    <source>
        <dbReference type="EMBL" id="AFG38039.1"/>
    </source>
</evidence>
<feature type="binding site" evidence="2">
    <location>
        <position position="20"/>
    </location>
    <ligand>
        <name>substrate</name>
    </ligand>
</feature>
<dbReference type="GO" id="GO:0000287">
    <property type="term" value="F:magnesium ion binding"/>
    <property type="evidence" value="ECO:0007669"/>
    <property type="project" value="UniProtKB-UniRule"/>
</dbReference>
<sequence>MKQSALPQHIGIIMDGNGRWAKKRFKPRTAGHQQGLKTAKRIVKAAREIGIPYLTLYAFSTENWKRAQDEVSFLINLIHTYLRKELDFYRENRVRIVYSGDAAALPAEIRDDIRSVMNDTAGYDGLTVNLALNYGGRNEIARAAQAVVIEHPERDFTRQPISETDIRQHLDTAALPDPDLIIRTGGDLRLSNFLLWGSAYSELYFTKILWPDFSERDLRAAVQEFQRRTRRFGGVHE</sequence>
<dbReference type="STRING" id="889378.Spiaf_1989"/>
<comment type="function">
    <text evidence="2">Catalyzes the condensation of isopentenyl diphosphate (IPP) with allylic pyrophosphates generating different type of terpenoids.</text>
</comment>
<dbReference type="OrthoDB" id="4191603at2"/>
<reference evidence="4" key="1">
    <citation type="journal article" date="2013" name="Stand. Genomic Sci.">
        <title>Complete genome sequence of the halophilic bacterium Spirochaeta africana type strain (Z-7692(T)) from the alkaline Lake Magadi in the East African Rift.</title>
        <authorList>
            <person name="Liolos K."/>
            <person name="Abt B."/>
            <person name="Scheuner C."/>
            <person name="Teshima H."/>
            <person name="Held B."/>
            <person name="Lapidus A."/>
            <person name="Nolan M."/>
            <person name="Lucas S."/>
            <person name="Deshpande S."/>
            <person name="Cheng J.F."/>
            <person name="Tapia R."/>
            <person name="Goodwin L.A."/>
            <person name="Pitluck S."/>
            <person name="Pagani I."/>
            <person name="Ivanova N."/>
            <person name="Mavromatis K."/>
            <person name="Mikhailova N."/>
            <person name="Huntemann M."/>
            <person name="Pati A."/>
            <person name="Chen A."/>
            <person name="Palaniappan K."/>
            <person name="Land M."/>
            <person name="Rohde M."/>
            <person name="Tindall B.J."/>
            <person name="Detter J.C."/>
            <person name="Goker M."/>
            <person name="Bristow J."/>
            <person name="Eisen J.A."/>
            <person name="Markowitz V."/>
            <person name="Hugenholtz P."/>
            <person name="Woyke T."/>
            <person name="Klenk H.P."/>
            <person name="Kyrpides N.C."/>
        </authorList>
    </citation>
    <scope>NUCLEOTIDE SEQUENCE</scope>
    <source>
        <strain evidence="4">ATCC 700263 / DSM 8902 / Z-7692</strain>
    </source>
</reference>
<feature type="binding site" evidence="2">
    <location>
        <position position="66"/>
    </location>
    <ligand>
        <name>substrate</name>
    </ligand>
</feature>
<keyword evidence="2" id="KW-0479">Metal-binding</keyword>
<feature type="binding site" evidence="2">
    <location>
        <position position="32"/>
    </location>
    <ligand>
        <name>substrate</name>
    </ligand>
</feature>
<dbReference type="Gene3D" id="3.40.1180.10">
    <property type="entry name" value="Decaprenyl diphosphate synthase-like"/>
    <property type="match status" value="1"/>
</dbReference>
<dbReference type="PATRIC" id="fig|889378.3.peg.1975"/>
<dbReference type="PROSITE" id="PS01066">
    <property type="entry name" value="UPP_SYNTHASE"/>
    <property type="match status" value="1"/>
</dbReference>
<feature type="binding site" evidence="2">
    <location>
        <begin position="16"/>
        <end position="19"/>
    </location>
    <ligand>
        <name>substrate</name>
    </ligand>
</feature>
<evidence type="ECO:0000256" key="1">
    <source>
        <dbReference type="ARBA" id="ARBA00022679"/>
    </source>
</evidence>
<dbReference type="GO" id="GO:0016094">
    <property type="term" value="P:polyprenol biosynthetic process"/>
    <property type="evidence" value="ECO:0007669"/>
    <property type="project" value="TreeGrafter"/>
</dbReference>
<dbReference type="Pfam" id="PF01255">
    <property type="entry name" value="Prenyltransf"/>
    <property type="match status" value="1"/>
</dbReference>
<evidence type="ECO:0000313" key="4">
    <source>
        <dbReference type="Proteomes" id="UP000007383"/>
    </source>
</evidence>